<proteinExistence type="predicted"/>
<dbReference type="RefSeq" id="WP_130418184.1">
    <property type="nucleotide sequence ID" value="NZ_SHKW01000001.1"/>
</dbReference>
<evidence type="ECO:0000313" key="8">
    <source>
        <dbReference type="EMBL" id="RZU40064.1"/>
    </source>
</evidence>
<comment type="caution">
    <text evidence="8">The sequence shown here is derived from an EMBL/GenBank/DDBJ whole genome shotgun (WGS) entry which is preliminary data.</text>
</comment>
<dbReference type="Gene3D" id="3.40.50.10070">
    <property type="entry name" value="TolB, N-terminal domain"/>
    <property type="match status" value="1"/>
</dbReference>
<dbReference type="PROSITE" id="PS50005">
    <property type="entry name" value="TPR"/>
    <property type="match status" value="2"/>
</dbReference>
<keyword evidence="8" id="KW-0723">Serine/threonine-protein kinase</keyword>
<keyword evidence="9" id="KW-1185">Reference proteome</keyword>
<sequence>MIEGQTISHYKVLQHLGSGAMGVVCKAEDLLLHRTVALKSLSPAAVADPALKRSLLEEARAASVLDHPNICRIHHIEELPDGQIILVMAFYEGETVAQRLTRGALDPSAASLIALQLLSGLQHAHGKGIIHRDIKPSNLIVNPDGEVKIVDFGLARRPHVARALTETGVLVGTISYMAPEQVLSRPVDHRADLWATGVVLYEMLTAALPFPGTTPYAVFDSILHTSPRPLSDYRSDLPEPLLQLIDRSLAKDPNQRFQDAAQFLTALEPFSQFRRSASNYTVALPTLLVDYRQNIDEPSVVVLPFTTAPADNSTDYFCDGLTEEIITDLSSIRALRIICRASAMQLKGTNDSPRKIARDLNVRYVLEGSVRLNNTSREGKANIRVTAQLIDPESQSLLWADKYNGTLDDVFAIQENISRQIVSALKIKLTPAEEQHMHERPLPDVEAYRYYLMAKHEILNYSGEALERALEYLDTGENIVGKNALLLAAKGQVYWQYINAGISSDTEYLAKARDCANQALEIDPNSAHAYRLLGLISVQEGDSQRAVHLLKKAIAADPNDSDTLSWYSAVCGLSGKAHAAMPLARRILEIDPLTPVYRFIPGLLSLMGGEFNDALPSFEDAIRLDPSNTMLLWCKGQILALLRRDEEAIKQFRAIQQLDPTHFFSQLGAVMQAALLGDRKAFDKAATTELLQISEHDPHYSWNLAQCFALIGDTTNALAWIDKAMNKGFINYPMISRWDPLLTPVRQTPQFDELVDRVRERWENFEV</sequence>
<dbReference type="Gene3D" id="1.10.510.10">
    <property type="entry name" value="Transferase(Phosphotransferase) domain 1"/>
    <property type="match status" value="1"/>
</dbReference>
<dbReference type="Pfam" id="PF13432">
    <property type="entry name" value="TPR_16"/>
    <property type="match status" value="2"/>
</dbReference>
<dbReference type="Gene3D" id="1.25.40.10">
    <property type="entry name" value="Tetratricopeptide repeat domain"/>
    <property type="match status" value="1"/>
</dbReference>
<dbReference type="PANTHER" id="PTHR43289:SF6">
    <property type="entry name" value="SERINE_THREONINE-PROTEIN KINASE NEKL-3"/>
    <property type="match status" value="1"/>
</dbReference>
<dbReference type="PROSITE" id="PS00107">
    <property type="entry name" value="PROTEIN_KINASE_ATP"/>
    <property type="match status" value="1"/>
</dbReference>
<dbReference type="GO" id="GO:0005524">
    <property type="term" value="F:ATP binding"/>
    <property type="evidence" value="ECO:0007669"/>
    <property type="project" value="UniProtKB-UniRule"/>
</dbReference>
<dbReference type="Pfam" id="PF00069">
    <property type="entry name" value="Pkinase"/>
    <property type="match status" value="1"/>
</dbReference>
<dbReference type="OrthoDB" id="9797180at2"/>
<dbReference type="SMART" id="SM00028">
    <property type="entry name" value="TPR"/>
    <property type="match status" value="3"/>
</dbReference>
<keyword evidence="4 6" id="KW-0067">ATP-binding</keyword>
<dbReference type="PROSITE" id="PS50011">
    <property type="entry name" value="PROTEIN_KINASE_DOM"/>
    <property type="match status" value="1"/>
</dbReference>
<feature type="repeat" description="TPR" evidence="5">
    <location>
        <begin position="527"/>
        <end position="560"/>
    </location>
</feature>
<evidence type="ECO:0000313" key="9">
    <source>
        <dbReference type="Proteomes" id="UP000292958"/>
    </source>
</evidence>
<keyword evidence="2 6" id="KW-0547">Nucleotide-binding</keyword>
<evidence type="ECO:0000256" key="5">
    <source>
        <dbReference type="PROSITE-ProRule" id="PRU00339"/>
    </source>
</evidence>
<dbReference type="Proteomes" id="UP000292958">
    <property type="component" value="Unassembled WGS sequence"/>
</dbReference>
<evidence type="ECO:0000256" key="6">
    <source>
        <dbReference type="PROSITE-ProRule" id="PRU10141"/>
    </source>
</evidence>
<dbReference type="SUPFAM" id="SSF56112">
    <property type="entry name" value="Protein kinase-like (PK-like)"/>
    <property type="match status" value="1"/>
</dbReference>
<evidence type="ECO:0000256" key="2">
    <source>
        <dbReference type="ARBA" id="ARBA00022741"/>
    </source>
</evidence>
<feature type="domain" description="Protein kinase" evidence="7">
    <location>
        <begin position="10"/>
        <end position="271"/>
    </location>
</feature>
<dbReference type="InterPro" id="IPR000719">
    <property type="entry name" value="Prot_kinase_dom"/>
</dbReference>
<evidence type="ECO:0000256" key="3">
    <source>
        <dbReference type="ARBA" id="ARBA00022777"/>
    </source>
</evidence>
<dbReference type="GO" id="GO:0004674">
    <property type="term" value="F:protein serine/threonine kinase activity"/>
    <property type="evidence" value="ECO:0007669"/>
    <property type="project" value="UniProtKB-KW"/>
</dbReference>
<keyword evidence="5" id="KW-0802">TPR repeat</keyword>
<evidence type="ECO:0000256" key="4">
    <source>
        <dbReference type="ARBA" id="ARBA00022840"/>
    </source>
</evidence>
<dbReference type="InterPro" id="IPR008271">
    <property type="entry name" value="Ser/Thr_kinase_AS"/>
</dbReference>
<gene>
    <name evidence="8" type="ORF">BDD14_1487</name>
</gene>
<dbReference type="PROSITE" id="PS00108">
    <property type="entry name" value="PROTEIN_KINASE_ST"/>
    <property type="match status" value="1"/>
</dbReference>
<dbReference type="SUPFAM" id="SSF48452">
    <property type="entry name" value="TPR-like"/>
    <property type="match status" value="1"/>
</dbReference>
<organism evidence="8 9">
    <name type="scientific">Edaphobacter modestus</name>
    <dbReference type="NCBI Taxonomy" id="388466"/>
    <lineage>
        <taxon>Bacteria</taxon>
        <taxon>Pseudomonadati</taxon>
        <taxon>Acidobacteriota</taxon>
        <taxon>Terriglobia</taxon>
        <taxon>Terriglobales</taxon>
        <taxon>Acidobacteriaceae</taxon>
        <taxon>Edaphobacter</taxon>
    </lineage>
</organism>
<keyword evidence="1" id="KW-0808">Transferase</keyword>
<dbReference type="InterPro" id="IPR011009">
    <property type="entry name" value="Kinase-like_dom_sf"/>
</dbReference>
<dbReference type="AlphaFoldDB" id="A0A4Q7YS71"/>
<dbReference type="CDD" id="cd14014">
    <property type="entry name" value="STKc_PknB_like"/>
    <property type="match status" value="1"/>
</dbReference>
<evidence type="ECO:0000259" key="7">
    <source>
        <dbReference type="PROSITE" id="PS50011"/>
    </source>
</evidence>
<accession>A0A4Q7YS71</accession>
<dbReference type="InterPro" id="IPR019734">
    <property type="entry name" value="TPR_rpt"/>
</dbReference>
<dbReference type="InterPro" id="IPR017441">
    <property type="entry name" value="Protein_kinase_ATP_BS"/>
</dbReference>
<protein>
    <submittedName>
        <fullName evidence="8">Serine/threonine protein kinase</fullName>
    </submittedName>
</protein>
<keyword evidence="3 8" id="KW-0418">Kinase</keyword>
<feature type="repeat" description="TPR" evidence="5">
    <location>
        <begin position="595"/>
        <end position="628"/>
    </location>
</feature>
<evidence type="ECO:0000256" key="1">
    <source>
        <dbReference type="ARBA" id="ARBA00022679"/>
    </source>
</evidence>
<dbReference type="Gene3D" id="3.30.200.20">
    <property type="entry name" value="Phosphorylase Kinase, domain 1"/>
    <property type="match status" value="1"/>
</dbReference>
<name>A0A4Q7YS71_9BACT</name>
<dbReference type="SMART" id="SM00220">
    <property type="entry name" value="S_TKc"/>
    <property type="match status" value="1"/>
</dbReference>
<reference evidence="8 9" key="1">
    <citation type="submission" date="2019-02" db="EMBL/GenBank/DDBJ databases">
        <title>Genomic Encyclopedia of Archaeal and Bacterial Type Strains, Phase II (KMG-II): from individual species to whole genera.</title>
        <authorList>
            <person name="Goeker M."/>
        </authorList>
    </citation>
    <scope>NUCLEOTIDE SEQUENCE [LARGE SCALE GENOMIC DNA]</scope>
    <source>
        <strain evidence="8 9">DSM 18101</strain>
    </source>
</reference>
<dbReference type="EMBL" id="SHKW01000001">
    <property type="protein sequence ID" value="RZU40064.1"/>
    <property type="molecule type" value="Genomic_DNA"/>
</dbReference>
<feature type="binding site" evidence="6">
    <location>
        <position position="39"/>
    </location>
    <ligand>
        <name>ATP</name>
        <dbReference type="ChEBI" id="CHEBI:30616"/>
    </ligand>
</feature>
<dbReference type="PANTHER" id="PTHR43289">
    <property type="entry name" value="MITOGEN-ACTIVATED PROTEIN KINASE KINASE KINASE 20-RELATED"/>
    <property type="match status" value="1"/>
</dbReference>
<dbReference type="InterPro" id="IPR011990">
    <property type="entry name" value="TPR-like_helical_dom_sf"/>
</dbReference>